<dbReference type="EMBL" id="LN871599">
    <property type="protein sequence ID" value="SIO73687.1"/>
    <property type="molecule type" value="Genomic_DNA"/>
</dbReference>
<reference evidence="2 3" key="2">
    <citation type="journal article" date="2013" name="PLoS ONE">
        <title>Whole genome mapping and re-organization of the nuclear and mitochondrial genomes of Babesia microti isolates.</title>
        <authorList>
            <person name="Cornillot E."/>
            <person name="Dassouli A."/>
            <person name="Garg A."/>
            <person name="Pachikara N."/>
            <person name="Randazzo S."/>
            <person name="Depoix D."/>
            <person name="Carcy B."/>
            <person name="Delbecq S."/>
            <person name="Frutos R."/>
            <person name="Silva J.C."/>
            <person name="Sutton R."/>
            <person name="Krause P.J."/>
            <person name="Mamoun C.B."/>
        </authorList>
    </citation>
    <scope>NUCLEOTIDE SEQUENCE [LARGE SCALE GENOMIC DNA]</scope>
    <source>
        <strain evidence="2 3">RI</strain>
    </source>
</reference>
<dbReference type="Gene3D" id="6.10.250.1280">
    <property type="match status" value="1"/>
</dbReference>
<dbReference type="RefSeq" id="XP_021337755.1">
    <property type="nucleotide sequence ID" value="XM_021482537.1"/>
</dbReference>
<protein>
    <submittedName>
        <fullName evidence="2">MIP18 family protein At1g68310</fullName>
    </submittedName>
</protein>
<evidence type="ECO:0000313" key="2">
    <source>
        <dbReference type="EMBL" id="SIO73687.1"/>
    </source>
</evidence>
<dbReference type="InterPro" id="IPR039796">
    <property type="entry name" value="MIP18"/>
</dbReference>
<dbReference type="VEuPathDB" id="PiroplasmaDB:BmR1_04g06710"/>
<dbReference type="PANTHER" id="PTHR12377:SF0">
    <property type="entry name" value="CYTOSOLIC IRON-SULFUR ASSEMBLY COMPONENT 2B"/>
    <property type="match status" value="1"/>
</dbReference>
<name>A0A1N6LXU0_BABMR</name>
<dbReference type="KEGG" id="bmic:BmR1_04g06710"/>
<reference evidence="2 3" key="3">
    <citation type="journal article" date="2016" name="Sci. Rep.">
        <title>Genome-wide diversity and gene expression profiling of Babesia microti isolates identify polymorphic genes that mediate host-pathogen interactions.</title>
        <authorList>
            <person name="Silva J.C."/>
            <person name="Cornillot E."/>
            <person name="McCracken C."/>
            <person name="Usmani-Brown S."/>
            <person name="Dwivedi A."/>
            <person name="Ifeonu O.O."/>
            <person name="Crabtree J."/>
            <person name="Gotia H.T."/>
            <person name="Virji A.Z."/>
            <person name="Reynes C."/>
            <person name="Colinge J."/>
            <person name="Kumar V."/>
            <person name="Lawres L."/>
            <person name="Pazzi J.E."/>
            <person name="Pablo J.V."/>
            <person name="Hung C."/>
            <person name="Brancato J."/>
            <person name="Kumari P."/>
            <person name="Orvis J."/>
            <person name="Tretina K."/>
            <person name="Chibucos M."/>
            <person name="Ott S."/>
            <person name="Sadzewicz L."/>
            <person name="Sengamalay N."/>
            <person name="Shetty A.C."/>
            <person name="Su Q."/>
            <person name="Tallon L."/>
            <person name="Fraser C.M."/>
            <person name="Frutos R."/>
            <person name="Molina D.M."/>
            <person name="Krause P.J."/>
            <person name="Ben Mamoun C."/>
        </authorList>
    </citation>
    <scope>NUCLEOTIDE SEQUENCE [LARGE SCALE GENOMIC DNA]</scope>
    <source>
        <strain evidence="2 3">RI</strain>
    </source>
</reference>
<dbReference type="InterPro" id="IPR034904">
    <property type="entry name" value="FSCA_dom_sf"/>
</dbReference>
<dbReference type="PANTHER" id="PTHR12377">
    <property type="entry name" value="CYTOSOLIC IRON-SULFUR ASSEMBLY COMPONENT 2B-RELATED"/>
    <property type="match status" value="1"/>
</dbReference>
<sequence>MIENPNPSLIERSGLKHTFDDSTSELMESFTRNDSNYDHVDIYEVFDLIRDIKDPEHPYSIECLKIVDLESVKVETNPHAIRVTYRPTIPHCSQATLIGLMIYMKIRQNVPMNYKIFVQIEKGYHDSEEAINKQLADKERVSAALENPNLMNMIDEAIYGYVPPDIIDLSI</sequence>
<evidence type="ECO:0000313" key="3">
    <source>
        <dbReference type="Proteomes" id="UP000002899"/>
    </source>
</evidence>
<organism evidence="2 3">
    <name type="scientific">Babesia microti (strain RI)</name>
    <dbReference type="NCBI Taxonomy" id="1133968"/>
    <lineage>
        <taxon>Eukaryota</taxon>
        <taxon>Sar</taxon>
        <taxon>Alveolata</taxon>
        <taxon>Apicomplexa</taxon>
        <taxon>Aconoidasida</taxon>
        <taxon>Piroplasmida</taxon>
        <taxon>Babesiidae</taxon>
        <taxon>Babesia</taxon>
    </lineage>
</organism>
<dbReference type="AlphaFoldDB" id="A0A1N6LXU0"/>
<dbReference type="GO" id="GO:0051604">
    <property type="term" value="P:protein maturation"/>
    <property type="evidence" value="ECO:0007669"/>
    <property type="project" value="InterPro"/>
</dbReference>
<dbReference type="OrthoDB" id="2746at2759"/>
<dbReference type="SUPFAM" id="SSF117916">
    <property type="entry name" value="Fe-S cluster assembly (FSCA) domain-like"/>
    <property type="match status" value="1"/>
</dbReference>
<comment type="similarity">
    <text evidence="1">Belongs to the MIP18 family.</text>
</comment>
<proteinExistence type="inferred from homology"/>
<gene>
    <name evidence="2" type="ORF">BmR1_04g06710</name>
</gene>
<dbReference type="GeneID" id="24425987"/>
<accession>A0A1N6LXU0</accession>
<dbReference type="Proteomes" id="UP000002899">
    <property type="component" value="Chromosome IV"/>
</dbReference>
<reference evidence="2 3" key="1">
    <citation type="journal article" date="2012" name="Nucleic Acids Res.">
        <title>Sequencing of the smallest Apicomplexan genome from the human pathogen Babesia microti.</title>
        <authorList>
            <person name="Cornillot E."/>
            <person name="Hadj-Kaddour K."/>
            <person name="Dassouli A."/>
            <person name="Noel B."/>
            <person name="Ranwez V."/>
            <person name="Vacherie B."/>
            <person name="Augagneur Y."/>
            <person name="Bres V."/>
            <person name="Duclos A."/>
            <person name="Randazzo S."/>
            <person name="Carcy B."/>
            <person name="Debierre-Grockiego F."/>
            <person name="Delbecq S."/>
            <person name="Moubri-Menage K."/>
            <person name="Shams-Eldin H."/>
            <person name="Usmani-Brown S."/>
            <person name="Bringaud F."/>
            <person name="Wincker P."/>
            <person name="Vivares C.P."/>
            <person name="Schwarz R.T."/>
            <person name="Schetters T.P."/>
            <person name="Krause P.J."/>
            <person name="Gorenflot A."/>
            <person name="Berry V."/>
            <person name="Barbe V."/>
            <person name="Ben Mamoun C."/>
        </authorList>
    </citation>
    <scope>NUCLEOTIDE SEQUENCE [LARGE SCALE GENOMIC DNA]</scope>
    <source>
        <strain evidence="2 3">RI</strain>
    </source>
</reference>
<dbReference type="Gene3D" id="3.30.300.130">
    <property type="entry name" value="Fe-S cluster assembly (FSCA)"/>
    <property type="match status" value="1"/>
</dbReference>
<keyword evidence="3" id="KW-1185">Reference proteome</keyword>
<evidence type="ECO:0000256" key="1">
    <source>
        <dbReference type="ARBA" id="ARBA00010381"/>
    </source>
</evidence>